<organism evidence="1 2">
    <name type="scientific">Mycobacterium gordonae</name>
    <dbReference type="NCBI Taxonomy" id="1778"/>
    <lineage>
        <taxon>Bacteria</taxon>
        <taxon>Bacillati</taxon>
        <taxon>Actinomycetota</taxon>
        <taxon>Actinomycetes</taxon>
        <taxon>Mycobacteriales</taxon>
        <taxon>Mycobacteriaceae</taxon>
        <taxon>Mycobacterium</taxon>
    </lineage>
</organism>
<dbReference type="Proteomes" id="UP000051677">
    <property type="component" value="Unassembled WGS sequence"/>
</dbReference>
<accession>A0A0Q2UIE7</accession>
<dbReference type="AlphaFoldDB" id="A0A0Q2UIE7"/>
<evidence type="ECO:0000313" key="1">
    <source>
        <dbReference type="EMBL" id="KQH80528.1"/>
    </source>
</evidence>
<gene>
    <name evidence="1" type="ORF">AO501_04430</name>
</gene>
<sequence>MDYGVKVISHFGHAAPRWTIRVTTTKTVVGYDSGKGRDPLFQHAAEGVRRSFTCPTGFKEDRRPLTKQTCASDSLTQMDPGGGLRRQSKFPLVVDTAGRHCRPHAE</sequence>
<proteinExistence type="predicted"/>
<name>A0A0Q2UIE7_MYCGO</name>
<protein>
    <submittedName>
        <fullName evidence="1">Uncharacterized protein</fullName>
    </submittedName>
</protein>
<dbReference type="EMBL" id="LKTM01000021">
    <property type="protein sequence ID" value="KQH80528.1"/>
    <property type="molecule type" value="Genomic_DNA"/>
</dbReference>
<comment type="caution">
    <text evidence="1">The sequence shown here is derived from an EMBL/GenBank/DDBJ whole genome shotgun (WGS) entry which is preliminary data.</text>
</comment>
<reference evidence="1 2" key="1">
    <citation type="submission" date="2015-10" db="EMBL/GenBank/DDBJ databases">
        <title>Mycobacterium gordonae draft genome assembly.</title>
        <authorList>
            <person name="Ustinova V."/>
            <person name="Smirnova T."/>
            <person name="Blagodatskikh K."/>
            <person name="Varlamov D."/>
            <person name="Larionova E."/>
            <person name="Chernousova L."/>
        </authorList>
    </citation>
    <scope>NUCLEOTIDE SEQUENCE [LARGE SCALE GENOMIC DNA]</scope>
    <source>
        <strain evidence="1 2">CTRI 14-8773</strain>
    </source>
</reference>
<evidence type="ECO:0000313" key="2">
    <source>
        <dbReference type="Proteomes" id="UP000051677"/>
    </source>
</evidence>